<dbReference type="GO" id="GO:0072344">
    <property type="term" value="P:rescue of stalled ribosome"/>
    <property type="evidence" value="ECO:0007669"/>
    <property type="project" value="UniProtKB-UniRule"/>
</dbReference>
<sequence>MVKMIVGLGNPGEKYFETRHNVGFMLIDKMCKEQNLKFTTDKIFQAEIASTFFNGEKVYFVKPTTFMNESGKAVHALLSYYGLDIEDLVVIYDDLDMEVGKIRLRAKGSAGGHNGIKSIIKHIGTQEFKRIKIGIGRPENNITIIHHVLGKFSKGDYAIILNTLDKVDSAVNYYLQSNNFEQTMQQYNG</sequence>
<evidence type="ECO:0000256" key="2">
    <source>
        <dbReference type="ARBA" id="ARBA00022555"/>
    </source>
</evidence>
<organism evidence="12 14">
    <name type="scientific">Streptococcus anginosus</name>
    <dbReference type="NCBI Taxonomy" id="1328"/>
    <lineage>
        <taxon>Bacteria</taxon>
        <taxon>Bacillati</taxon>
        <taxon>Bacillota</taxon>
        <taxon>Bacilli</taxon>
        <taxon>Lactobacillales</taxon>
        <taxon>Streptococcaceae</taxon>
        <taxon>Streptococcus</taxon>
        <taxon>Streptococcus anginosus group</taxon>
    </lineage>
</organism>
<dbReference type="EC" id="3.1.1.29" evidence="1 8"/>
<dbReference type="HAMAP" id="MF_00083">
    <property type="entry name" value="Pept_tRNA_hydro_bact"/>
    <property type="match status" value="1"/>
</dbReference>
<evidence type="ECO:0000256" key="8">
    <source>
        <dbReference type="HAMAP-Rule" id="MF_00083"/>
    </source>
</evidence>
<keyword evidence="3 8" id="KW-0378">Hydrolase</keyword>
<feature type="binding site" evidence="8">
    <location>
        <position position="114"/>
    </location>
    <ligand>
        <name>tRNA</name>
        <dbReference type="ChEBI" id="CHEBI:17843"/>
    </ligand>
</feature>
<comment type="function">
    <text evidence="8">Catalyzes the release of premature peptidyl moieties from peptidyl-tRNA molecules trapped in stalled 50S ribosomal subunits, and thus maintains levels of free tRNAs and 50S ribosomes.</text>
</comment>
<dbReference type="PANTHER" id="PTHR17224:SF1">
    <property type="entry name" value="PEPTIDYL-TRNA HYDROLASE"/>
    <property type="match status" value="1"/>
</dbReference>
<dbReference type="NCBIfam" id="TIGR00447">
    <property type="entry name" value="pth"/>
    <property type="match status" value="1"/>
</dbReference>
<evidence type="ECO:0000313" key="12">
    <source>
        <dbReference type="EMBL" id="VTS17739.1"/>
    </source>
</evidence>
<dbReference type="PANTHER" id="PTHR17224">
    <property type="entry name" value="PEPTIDYL-TRNA HYDROLASE"/>
    <property type="match status" value="1"/>
</dbReference>
<evidence type="ECO:0000313" key="11">
    <source>
        <dbReference type="EMBL" id="VED98512.1"/>
    </source>
</evidence>
<dbReference type="EMBL" id="LR134283">
    <property type="protein sequence ID" value="VED98512.1"/>
    <property type="molecule type" value="Genomic_DNA"/>
</dbReference>
<dbReference type="GO" id="GO:0004045">
    <property type="term" value="F:peptidyl-tRNA hydrolase activity"/>
    <property type="evidence" value="ECO:0007669"/>
    <property type="project" value="UniProtKB-UniRule"/>
</dbReference>
<feature type="binding site" evidence="8">
    <location>
        <position position="15"/>
    </location>
    <ligand>
        <name>tRNA</name>
        <dbReference type="ChEBI" id="CHEBI:17843"/>
    </ligand>
</feature>
<evidence type="ECO:0000256" key="5">
    <source>
        <dbReference type="ARBA" id="ARBA00038063"/>
    </source>
</evidence>
<dbReference type="GO" id="GO:0000049">
    <property type="term" value="F:tRNA binding"/>
    <property type="evidence" value="ECO:0007669"/>
    <property type="project" value="UniProtKB-UniRule"/>
</dbReference>
<reference evidence="12 14" key="1">
    <citation type="submission" date="2019-05" db="EMBL/GenBank/DDBJ databases">
        <authorList>
            <consortium name="Pathogen Informatics"/>
        </authorList>
    </citation>
    <scope>NUCLEOTIDE SEQUENCE [LARGE SCALE GENOMIC DNA]</scope>
    <source>
        <strain evidence="11 13">NCTC10713</strain>
        <strain evidence="12 14">NCTC11062</strain>
    </source>
</reference>
<dbReference type="GeneID" id="93964043"/>
<dbReference type="PROSITE" id="PS01196">
    <property type="entry name" value="PEPT_TRNA_HYDROL_2"/>
    <property type="match status" value="1"/>
</dbReference>
<evidence type="ECO:0000256" key="6">
    <source>
        <dbReference type="ARBA" id="ARBA00048707"/>
    </source>
</evidence>
<dbReference type="InterPro" id="IPR001328">
    <property type="entry name" value="Pept_tRNA_hydro"/>
</dbReference>
<keyword evidence="2 8" id="KW-0820">tRNA-binding</keyword>
<evidence type="ECO:0000313" key="13">
    <source>
        <dbReference type="Proteomes" id="UP000278419"/>
    </source>
</evidence>
<evidence type="ECO:0000256" key="4">
    <source>
        <dbReference type="ARBA" id="ARBA00022884"/>
    </source>
</evidence>
<name>A0A2T0FWJ2_STRAP</name>
<proteinExistence type="inferred from homology"/>
<comment type="catalytic activity">
    <reaction evidence="6 8 9">
        <text>an N-acyl-L-alpha-aminoacyl-tRNA + H2O = an N-acyl-L-amino acid + a tRNA + H(+)</text>
        <dbReference type="Rhea" id="RHEA:54448"/>
        <dbReference type="Rhea" id="RHEA-COMP:10123"/>
        <dbReference type="Rhea" id="RHEA-COMP:13883"/>
        <dbReference type="ChEBI" id="CHEBI:15377"/>
        <dbReference type="ChEBI" id="CHEBI:15378"/>
        <dbReference type="ChEBI" id="CHEBI:59874"/>
        <dbReference type="ChEBI" id="CHEBI:78442"/>
        <dbReference type="ChEBI" id="CHEBI:138191"/>
        <dbReference type="EC" id="3.1.1.29"/>
    </reaction>
</comment>
<accession>A0A2T0FWJ2</accession>
<dbReference type="FunFam" id="3.40.50.1470:FF:000001">
    <property type="entry name" value="Peptidyl-tRNA hydrolase"/>
    <property type="match status" value="1"/>
</dbReference>
<comment type="subcellular location">
    <subcellularLocation>
        <location evidence="8">Cytoplasm</location>
    </subcellularLocation>
</comment>
<feature type="binding site" evidence="8">
    <location>
        <position position="66"/>
    </location>
    <ligand>
        <name>tRNA</name>
        <dbReference type="ChEBI" id="CHEBI:17843"/>
    </ligand>
</feature>
<dbReference type="InterPro" id="IPR036416">
    <property type="entry name" value="Pept_tRNA_hydro_sf"/>
</dbReference>
<comment type="subunit">
    <text evidence="8">Monomer.</text>
</comment>
<dbReference type="InterPro" id="IPR018171">
    <property type="entry name" value="Pept_tRNA_hydro_CS"/>
</dbReference>
<dbReference type="GO" id="GO:0006515">
    <property type="term" value="P:protein quality control for misfolded or incompletely synthesized proteins"/>
    <property type="evidence" value="ECO:0007669"/>
    <property type="project" value="UniProtKB-UniRule"/>
</dbReference>
<comment type="function">
    <text evidence="8">Hydrolyzes ribosome-free peptidyl-tRNAs (with 1 or more amino acids incorporated), which drop off the ribosome during protein synthesis, or as a result of ribosome stalling.</text>
</comment>
<dbReference type="PROSITE" id="PS01195">
    <property type="entry name" value="PEPT_TRNA_HYDROL_1"/>
    <property type="match status" value="1"/>
</dbReference>
<feature type="binding site" evidence="8">
    <location>
        <position position="68"/>
    </location>
    <ligand>
        <name>tRNA</name>
        <dbReference type="ChEBI" id="CHEBI:17843"/>
    </ligand>
</feature>
<dbReference type="EMBL" id="CABEID010000001">
    <property type="protein sequence ID" value="VTS17739.1"/>
    <property type="molecule type" value="Genomic_DNA"/>
</dbReference>
<dbReference type="Proteomes" id="UP000278419">
    <property type="component" value="Chromosome"/>
</dbReference>
<protein>
    <recommendedName>
        <fullName evidence="7 8">Peptidyl-tRNA hydrolase</fullName>
        <shortName evidence="8">Pth</shortName>
        <ecNumber evidence="1 8">3.1.1.29</ecNumber>
    </recommendedName>
</protein>
<feature type="site" description="Discriminates between blocked and unblocked aminoacyl-tRNA" evidence="8">
    <location>
        <position position="10"/>
    </location>
</feature>
<evidence type="ECO:0000256" key="9">
    <source>
        <dbReference type="RuleBase" id="RU000673"/>
    </source>
</evidence>
<keyword evidence="4 8" id="KW-0694">RNA-binding</keyword>
<dbReference type="Gene3D" id="3.40.50.1470">
    <property type="entry name" value="Peptidyl-tRNA hydrolase"/>
    <property type="match status" value="1"/>
</dbReference>
<evidence type="ECO:0000256" key="1">
    <source>
        <dbReference type="ARBA" id="ARBA00013260"/>
    </source>
</evidence>
<keyword evidence="8" id="KW-0963">Cytoplasm</keyword>
<dbReference type="GO" id="GO:0005737">
    <property type="term" value="C:cytoplasm"/>
    <property type="evidence" value="ECO:0007669"/>
    <property type="project" value="UniProtKB-SubCell"/>
</dbReference>
<comment type="similarity">
    <text evidence="5 8 10">Belongs to the PTH family.</text>
</comment>
<dbReference type="SUPFAM" id="SSF53178">
    <property type="entry name" value="Peptidyl-tRNA hydrolase-like"/>
    <property type="match status" value="1"/>
</dbReference>
<dbReference type="RefSeq" id="WP_003032454.1">
    <property type="nucleotide sequence ID" value="NZ_AP018548.1"/>
</dbReference>
<evidence type="ECO:0000313" key="14">
    <source>
        <dbReference type="Proteomes" id="UP000403538"/>
    </source>
</evidence>
<dbReference type="Proteomes" id="UP000403538">
    <property type="component" value="Unassembled WGS sequence"/>
</dbReference>
<dbReference type="CDD" id="cd00462">
    <property type="entry name" value="PTH"/>
    <property type="match status" value="1"/>
</dbReference>
<evidence type="ECO:0000256" key="3">
    <source>
        <dbReference type="ARBA" id="ARBA00022801"/>
    </source>
</evidence>
<dbReference type="Pfam" id="PF01195">
    <property type="entry name" value="Pept_tRNA_hydro"/>
    <property type="match status" value="1"/>
</dbReference>
<evidence type="ECO:0000256" key="10">
    <source>
        <dbReference type="RuleBase" id="RU004320"/>
    </source>
</evidence>
<gene>
    <name evidence="8 12" type="primary">pth</name>
    <name evidence="11" type="ORF">NCTC10713_01514</name>
    <name evidence="12" type="ORF">NCTC11062_00006</name>
</gene>
<feature type="active site" description="Proton acceptor" evidence="8">
    <location>
        <position position="20"/>
    </location>
</feature>
<dbReference type="AlphaFoldDB" id="A0A2T0FWJ2"/>
<evidence type="ECO:0000256" key="7">
    <source>
        <dbReference type="ARBA" id="ARBA00050038"/>
    </source>
</evidence>
<feature type="site" description="Stabilizes the basic form of H active site to accept a proton" evidence="8">
    <location>
        <position position="93"/>
    </location>
</feature>